<accession>A0A6J6DQE9</accession>
<evidence type="ECO:0000256" key="1">
    <source>
        <dbReference type="SAM" id="Coils"/>
    </source>
</evidence>
<dbReference type="Pfam" id="PF13250">
    <property type="entry name" value="SNIPE"/>
    <property type="match status" value="1"/>
</dbReference>
<proteinExistence type="predicted"/>
<evidence type="ECO:0000256" key="2">
    <source>
        <dbReference type="SAM" id="MobiDB-lite"/>
    </source>
</evidence>
<dbReference type="AlphaFoldDB" id="A0A6J6DQE9"/>
<evidence type="ECO:0000259" key="3">
    <source>
        <dbReference type="SMART" id="SM00974"/>
    </source>
</evidence>
<dbReference type="InterPro" id="IPR025280">
    <property type="entry name" value="SNIPE"/>
</dbReference>
<feature type="compositionally biased region" description="Pro residues" evidence="2">
    <location>
        <begin position="1"/>
        <end position="19"/>
    </location>
</feature>
<name>A0A6J6DQE9_9ZZZZ</name>
<keyword evidence="1" id="KW-0175">Coiled coil</keyword>
<feature type="region of interest" description="Disordered" evidence="2">
    <location>
        <begin position="1"/>
        <end position="26"/>
    </location>
</feature>
<dbReference type="EMBL" id="CAEZTO010000003">
    <property type="protein sequence ID" value="CAB4566470.1"/>
    <property type="molecule type" value="Genomic_DNA"/>
</dbReference>
<feature type="domain" description="Bacteriophage T5 Orf172 DNA-binding" evidence="3">
    <location>
        <begin position="309"/>
        <end position="392"/>
    </location>
</feature>
<dbReference type="SMART" id="SM00974">
    <property type="entry name" value="T5orf172"/>
    <property type="match status" value="1"/>
</dbReference>
<dbReference type="Pfam" id="PF13455">
    <property type="entry name" value="MUG113"/>
    <property type="match status" value="1"/>
</dbReference>
<protein>
    <submittedName>
        <fullName evidence="4">Unannotated protein</fullName>
    </submittedName>
</protein>
<reference evidence="4" key="1">
    <citation type="submission" date="2020-05" db="EMBL/GenBank/DDBJ databases">
        <authorList>
            <person name="Chiriac C."/>
            <person name="Salcher M."/>
            <person name="Ghai R."/>
            <person name="Kavagutti S V."/>
        </authorList>
    </citation>
    <scope>NUCLEOTIDE SEQUENCE</scope>
</reference>
<organism evidence="4">
    <name type="scientific">freshwater metagenome</name>
    <dbReference type="NCBI Taxonomy" id="449393"/>
    <lineage>
        <taxon>unclassified sequences</taxon>
        <taxon>metagenomes</taxon>
        <taxon>ecological metagenomes</taxon>
    </lineage>
</organism>
<dbReference type="InterPro" id="IPR018306">
    <property type="entry name" value="Phage_T5_Orf172_DNA-bd"/>
</dbReference>
<feature type="coiled-coil region" evidence="1">
    <location>
        <begin position="215"/>
        <end position="266"/>
    </location>
</feature>
<evidence type="ECO:0000313" key="4">
    <source>
        <dbReference type="EMBL" id="CAB4566470.1"/>
    </source>
</evidence>
<sequence length="419" mass="48100">MLRFNPPPGWQVPPHPWTPPTGFRKEENWPDPPEGWQFWIDYVEVESEATEVMTEQSSDLDLDLLRVQIETELRSRIVELDDKLVLQEAGIYEYHHPLESADQYQEALEVIRAEIRDSIRNKTAILSNSQFAYDNSIAKGGKLVAELSGLALNAFNQEVENCLRTMKAGTLGTAIKRVTQSADKIKKFGRMMDLSISAQFLSLRINELELTADYLAKVEEQKQLQREERERLREEEKARKELEAQREKLLKEQAHFKNALETLIEQGNSADAAVLESRLKEVQEALELNDYRLNNVRAGYVYVISNEGAFGPGVLKIGMTRRLEPMDRVNELGDASVPFRFSVHALFFSEDAVGLEGQLHEAFADRRLNQVNVRKEFFFATPTEVREVLVSKVGALLQFEETAISDEYLQSKQYWPVRH</sequence>
<gene>
    <name evidence="4" type="ORF">UFOPK1693_00389</name>
</gene>